<protein>
    <submittedName>
        <fullName evidence="2">Uncharacterized protein</fullName>
    </submittedName>
</protein>
<keyword evidence="3" id="KW-1185">Reference proteome</keyword>
<sequence length="507" mass="55084">MRFLLFALFLAMICSGCKKNDPTMHVTWVDGGTPSNPDTTVISGPTNGNNPTKLSPLDSINLSITLSEQCGAIADNAISQLTGDFSNLDANGIVSSVAKIKGVKSVSLDNSKTSLYIQRNDNAYFSVPLYDWSSQHFIYSSVNQLGSSTKLNLNSAIPNIPSTPHISPKSKKAIILSPFTSSLQATGHIQLLKQLLIGAGYEVVCPEPNQITINTFNGDYLSGFGVIYILTHGRVSLISGKQVTELNTGLKYDASLALTSAYKNTDKFTLVENRHIHYFAVTTDYLKRTLSKKFPNSIVYVNGCGSLEQTDLANFFISNGAQVISGNTSVIDRLIAISNASELFTSLVSGNEFSYSLYFTKNLQGIGSNQKIIANDHYLYNSLDAYAANSSKTYLVDNVSMIGFISKGFGMGNDAVTFTANLSKQIGNTDSKVYVTNNINKTSFEMILSQISINGHSLEDDLPFTQFMNPNLPSVKDITPVIFTFTAKGKSGNTLTQTYVPYTLLPK</sequence>
<feature type="chain" id="PRO_5019732177" evidence="1">
    <location>
        <begin position="20"/>
        <end position="507"/>
    </location>
</feature>
<dbReference type="RefSeq" id="WP_119410283.1">
    <property type="nucleotide sequence ID" value="NZ_CP032869.1"/>
</dbReference>
<gene>
    <name evidence="2" type="ORF">HYN43_015890</name>
</gene>
<dbReference type="KEGG" id="muh:HYN43_015890"/>
<reference evidence="2 3" key="1">
    <citation type="submission" date="2018-10" db="EMBL/GenBank/DDBJ databases">
        <title>Genome sequencing of Mucilaginibacter sp. HYN0043.</title>
        <authorList>
            <person name="Kim M."/>
            <person name="Yi H."/>
        </authorList>
    </citation>
    <scope>NUCLEOTIDE SEQUENCE [LARGE SCALE GENOMIC DNA]</scope>
    <source>
        <strain evidence="2 3">HYN0043</strain>
    </source>
</reference>
<evidence type="ECO:0000313" key="2">
    <source>
        <dbReference type="EMBL" id="AYL96689.1"/>
    </source>
</evidence>
<organism evidence="2 3">
    <name type="scientific">Mucilaginibacter celer</name>
    <dbReference type="NCBI Taxonomy" id="2305508"/>
    <lineage>
        <taxon>Bacteria</taxon>
        <taxon>Pseudomonadati</taxon>
        <taxon>Bacteroidota</taxon>
        <taxon>Sphingobacteriia</taxon>
        <taxon>Sphingobacteriales</taxon>
        <taxon>Sphingobacteriaceae</taxon>
        <taxon>Mucilaginibacter</taxon>
    </lineage>
</organism>
<accession>A0A494VQM3</accession>
<name>A0A494VQM3_9SPHI</name>
<dbReference type="Proteomes" id="UP000270046">
    <property type="component" value="Chromosome"/>
</dbReference>
<evidence type="ECO:0000256" key="1">
    <source>
        <dbReference type="SAM" id="SignalP"/>
    </source>
</evidence>
<evidence type="ECO:0000313" key="3">
    <source>
        <dbReference type="Proteomes" id="UP000270046"/>
    </source>
</evidence>
<dbReference type="EMBL" id="CP032869">
    <property type="protein sequence ID" value="AYL96689.1"/>
    <property type="molecule type" value="Genomic_DNA"/>
</dbReference>
<feature type="signal peptide" evidence="1">
    <location>
        <begin position="1"/>
        <end position="19"/>
    </location>
</feature>
<keyword evidence="1" id="KW-0732">Signal</keyword>
<dbReference type="AlphaFoldDB" id="A0A494VQM3"/>
<dbReference type="OrthoDB" id="1412026at2"/>
<proteinExistence type="predicted"/>